<dbReference type="PANTHER" id="PTHR30429">
    <property type="entry name" value="D-METHIONINE-BINDING LIPOPROTEIN METQ"/>
    <property type="match status" value="1"/>
</dbReference>
<evidence type="ECO:0000313" key="11">
    <source>
        <dbReference type="Proteomes" id="UP000030408"/>
    </source>
</evidence>
<evidence type="ECO:0000256" key="1">
    <source>
        <dbReference type="ARBA" id="ARBA00004635"/>
    </source>
</evidence>
<reference evidence="10 11" key="1">
    <citation type="submission" date="2014-02" db="EMBL/GenBank/DDBJ databases">
        <title>Draft genome sequence of Lysinibacillus sinduriensis JCM 15800.</title>
        <authorList>
            <person name="Zhang F."/>
            <person name="Wang G."/>
            <person name="Zhang L."/>
        </authorList>
    </citation>
    <scope>NUCLEOTIDE SEQUENCE [LARGE SCALE GENOMIC DNA]</scope>
    <source>
        <strain evidence="10 11">JCM 15800</strain>
    </source>
</reference>
<comment type="similarity">
    <text evidence="6">Belongs to the nlpA lipoprotein family.</text>
</comment>
<dbReference type="Proteomes" id="UP000030408">
    <property type="component" value="Unassembled WGS sequence"/>
</dbReference>
<feature type="signal peptide" evidence="9">
    <location>
        <begin position="1"/>
        <end position="23"/>
    </location>
</feature>
<dbReference type="PIRSF" id="PIRSF002854">
    <property type="entry name" value="MetQ"/>
    <property type="match status" value="1"/>
</dbReference>
<dbReference type="eggNOG" id="COG1464">
    <property type="taxonomic scope" value="Bacteria"/>
</dbReference>
<keyword evidence="3" id="KW-0472">Membrane</keyword>
<dbReference type="OrthoDB" id="9812878at2"/>
<dbReference type="AlphaFoldDB" id="A0A0A3HV50"/>
<dbReference type="SUPFAM" id="SSF53850">
    <property type="entry name" value="Periplasmic binding protein-like II"/>
    <property type="match status" value="1"/>
</dbReference>
<dbReference type="InterPro" id="IPR004872">
    <property type="entry name" value="Lipoprotein_NlpA"/>
</dbReference>
<evidence type="ECO:0000256" key="2">
    <source>
        <dbReference type="ARBA" id="ARBA00022729"/>
    </source>
</evidence>
<dbReference type="Pfam" id="PF03180">
    <property type="entry name" value="Lipoprotein_9"/>
    <property type="match status" value="1"/>
</dbReference>
<evidence type="ECO:0000256" key="9">
    <source>
        <dbReference type="SAM" id="SignalP"/>
    </source>
</evidence>
<gene>
    <name evidence="10" type="ORF">CD33_12630</name>
</gene>
<protein>
    <recommendedName>
        <fullName evidence="6">Lipoprotein</fullName>
    </recommendedName>
</protein>
<proteinExistence type="inferred from homology"/>
<keyword evidence="5 6" id="KW-0449">Lipoprotein</keyword>
<keyword evidence="11" id="KW-1185">Reference proteome</keyword>
<keyword evidence="4" id="KW-0564">Palmitate</keyword>
<name>A0A0A3HV50_9BACL</name>
<evidence type="ECO:0000256" key="7">
    <source>
        <dbReference type="PIRSR" id="PIRSR002854-1"/>
    </source>
</evidence>
<evidence type="ECO:0000256" key="8">
    <source>
        <dbReference type="SAM" id="MobiDB-lite"/>
    </source>
</evidence>
<comment type="subcellular location">
    <subcellularLocation>
        <location evidence="1">Membrane</location>
        <topology evidence="1">Lipid-anchor</topology>
    </subcellularLocation>
</comment>
<feature type="lipid moiety-binding region" description="S-diacylglycerol cysteine" evidence="7">
    <location>
        <position position="20"/>
    </location>
</feature>
<dbReference type="Gene3D" id="3.40.190.10">
    <property type="entry name" value="Periplasmic binding protein-like II"/>
    <property type="match status" value="2"/>
</dbReference>
<dbReference type="GO" id="GO:0016020">
    <property type="term" value="C:membrane"/>
    <property type="evidence" value="ECO:0007669"/>
    <property type="project" value="UniProtKB-SubCell"/>
</dbReference>
<evidence type="ECO:0000313" key="10">
    <source>
        <dbReference type="EMBL" id="KGR75115.1"/>
    </source>
</evidence>
<evidence type="ECO:0000256" key="4">
    <source>
        <dbReference type="ARBA" id="ARBA00023139"/>
    </source>
</evidence>
<comment type="caution">
    <text evidence="10">The sequence shown here is derived from an EMBL/GenBank/DDBJ whole genome shotgun (WGS) entry which is preliminary data.</text>
</comment>
<sequence>MKKFLSFLLLSAIVLALTACGSAKEEDTNNSTGDTADEGATEQKADNKITIGASNGLHDLILEQAKPILAEEGIELDIKPYQDYVMPNQDLESGDLDANYFQHTPYLEKEIADKGYDFVNAGGIHIEPMGIYSTKYESLDELPEGATVIISNNPAEEGRFLALLEAQGLIKLKEGVDKAAATLDDVVENPKNLVIDNSSAPEMLVTYYEEGEGDVVVINSNFAIDAEINPLEDSIAIEGSDSPYVNIIAVRAEDKDNEAIKRLVEVLHSDAIQQFIMDEWDGAVVPVNQ</sequence>
<feature type="region of interest" description="Disordered" evidence="8">
    <location>
        <begin position="24"/>
        <end position="45"/>
    </location>
</feature>
<dbReference type="PANTHER" id="PTHR30429:SF0">
    <property type="entry name" value="METHIONINE-BINDING LIPOPROTEIN METQ"/>
    <property type="match status" value="1"/>
</dbReference>
<evidence type="ECO:0000256" key="5">
    <source>
        <dbReference type="ARBA" id="ARBA00023288"/>
    </source>
</evidence>
<dbReference type="RefSeq" id="WP_036201126.1">
    <property type="nucleotide sequence ID" value="NZ_AVCY01000004.1"/>
</dbReference>
<accession>A0A0A3HV50</accession>
<evidence type="ECO:0000256" key="3">
    <source>
        <dbReference type="ARBA" id="ARBA00023136"/>
    </source>
</evidence>
<organism evidence="10 11">
    <name type="scientific">Ureibacillus sinduriensis BLB-1 = JCM 15800</name>
    <dbReference type="NCBI Taxonomy" id="1384057"/>
    <lineage>
        <taxon>Bacteria</taxon>
        <taxon>Bacillati</taxon>
        <taxon>Bacillota</taxon>
        <taxon>Bacilli</taxon>
        <taxon>Bacillales</taxon>
        <taxon>Caryophanaceae</taxon>
        <taxon>Ureibacillus</taxon>
    </lineage>
</organism>
<feature type="chain" id="PRO_5038835242" description="Lipoprotein" evidence="9">
    <location>
        <begin position="24"/>
        <end position="289"/>
    </location>
</feature>
<evidence type="ECO:0000256" key="6">
    <source>
        <dbReference type="PIRNR" id="PIRNR002854"/>
    </source>
</evidence>
<dbReference type="STRING" id="1384057.CD33_12630"/>
<dbReference type="PROSITE" id="PS51257">
    <property type="entry name" value="PROKAR_LIPOPROTEIN"/>
    <property type="match status" value="1"/>
</dbReference>
<dbReference type="EMBL" id="JPVO01000052">
    <property type="protein sequence ID" value="KGR75115.1"/>
    <property type="molecule type" value="Genomic_DNA"/>
</dbReference>
<keyword evidence="2 9" id="KW-0732">Signal</keyword>